<dbReference type="Proteomes" id="UP000036681">
    <property type="component" value="Unplaced"/>
</dbReference>
<evidence type="ECO:0000313" key="1">
    <source>
        <dbReference type="Proteomes" id="UP000036681"/>
    </source>
</evidence>
<accession>A0A0M3HX73</accession>
<protein>
    <submittedName>
        <fullName evidence="2">Uncharacterized protein</fullName>
    </submittedName>
</protein>
<sequence length="106" mass="11857">MRVCLLHGVRRKSDSTPHFQTAGRLVDCEIFCWLLVERAFCMAPSSPVKGEKCECEKHGYESSAMLHVDAVQAPNQYLLASRRLERLSPSYVHVLTPAASAAYTCE</sequence>
<dbReference type="AlphaFoldDB" id="A0A0M3HX73"/>
<name>A0A0M3HX73_ASCLU</name>
<proteinExistence type="predicted"/>
<evidence type="ECO:0000313" key="2">
    <source>
        <dbReference type="WBParaSite" id="ALUE_0000787401-mRNA-1"/>
    </source>
</evidence>
<reference evidence="2" key="1">
    <citation type="submission" date="2017-02" db="UniProtKB">
        <authorList>
            <consortium name="WormBaseParasite"/>
        </authorList>
    </citation>
    <scope>IDENTIFICATION</scope>
</reference>
<organism evidence="1 2">
    <name type="scientific">Ascaris lumbricoides</name>
    <name type="common">Giant roundworm</name>
    <dbReference type="NCBI Taxonomy" id="6252"/>
    <lineage>
        <taxon>Eukaryota</taxon>
        <taxon>Metazoa</taxon>
        <taxon>Ecdysozoa</taxon>
        <taxon>Nematoda</taxon>
        <taxon>Chromadorea</taxon>
        <taxon>Rhabditida</taxon>
        <taxon>Spirurina</taxon>
        <taxon>Ascaridomorpha</taxon>
        <taxon>Ascaridoidea</taxon>
        <taxon>Ascarididae</taxon>
        <taxon>Ascaris</taxon>
    </lineage>
</organism>
<dbReference type="WBParaSite" id="ALUE_0000787401-mRNA-1">
    <property type="protein sequence ID" value="ALUE_0000787401-mRNA-1"/>
    <property type="gene ID" value="ALUE_0000787401"/>
</dbReference>
<keyword evidence="1" id="KW-1185">Reference proteome</keyword>